<keyword evidence="1" id="KW-0805">Transcription regulation</keyword>
<dbReference type="Gene3D" id="1.10.10.10">
    <property type="entry name" value="Winged helix-like DNA-binding domain superfamily/Winged helix DNA-binding domain"/>
    <property type="match status" value="1"/>
</dbReference>
<evidence type="ECO:0000313" key="7">
    <source>
        <dbReference type="EMBL" id="QCN84438.1"/>
    </source>
</evidence>
<keyword evidence="2" id="KW-0238">DNA-binding</keyword>
<organism evidence="6 8">
    <name type="scientific">Streptomyces griseoviridis</name>
    <dbReference type="NCBI Taxonomy" id="45398"/>
    <lineage>
        <taxon>Bacteria</taxon>
        <taxon>Bacillati</taxon>
        <taxon>Actinomycetota</taxon>
        <taxon>Actinomycetes</taxon>
        <taxon>Kitasatosporales</taxon>
        <taxon>Streptomycetaceae</taxon>
        <taxon>Streptomyces</taxon>
    </lineage>
</organism>
<sequence>MSEESYFSVRTLRDLVTGEAWRGLTRYPSWSYPADRTLLRQGTRGTHVLALTSGMVKVVRTDRDGRQRLLAFRGPGEILGEMALQHGGERLADVRTMSTCKASVVPAEDFRRFVDDHQLAYPLAVLASSRLREQTEVYDGAVHERLAMALLRLVEVSGGVCSFSLTREELAQHVGVGRNSVTKALLRLGPERVEATKNRVHVTGLDDLRKMLAGSLSA</sequence>
<dbReference type="SUPFAM" id="SSF46785">
    <property type="entry name" value="Winged helix' DNA-binding domain"/>
    <property type="match status" value="1"/>
</dbReference>
<dbReference type="Proteomes" id="UP000501753">
    <property type="component" value="Chromosome"/>
</dbReference>
<dbReference type="SMART" id="SM00100">
    <property type="entry name" value="cNMP"/>
    <property type="match status" value="1"/>
</dbReference>
<dbReference type="InterPro" id="IPR036390">
    <property type="entry name" value="WH_DNA-bd_sf"/>
</dbReference>
<reference evidence="6 8" key="2">
    <citation type="submission" date="2018-12" db="EMBL/GenBank/DDBJ databases">
        <title>Streptomyces griseoviridis F1-27 complete genome.</title>
        <authorList>
            <person name="Mariita R.M."/>
            <person name="Sello J.K."/>
        </authorList>
    </citation>
    <scope>NUCLEOTIDE SEQUENCE [LARGE SCALE GENOMIC DNA]</scope>
    <source>
        <strain evidence="6 8">F1-27</strain>
    </source>
</reference>
<accession>A0A3S9ZM57</accession>
<dbReference type="KEGG" id="sgd:ELQ87_34135"/>
<dbReference type="Pfam" id="PF13545">
    <property type="entry name" value="HTH_Crp_2"/>
    <property type="match status" value="1"/>
</dbReference>
<dbReference type="PROSITE" id="PS50042">
    <property type="entry name" value="CNMP_BINDING_3"/>
    <property type="match status" value="1"/>
</dbReference>
<dbReference type="CDD" id="cd00038">
    <property type="entry name" value="CAP_ED"/>
    <property type="match status" value="1"/>
</dbReference>
<dbReference type="Pfam" id="PF00027">
    <property type="entry name" value="cNMP_binding"/>
    <property type="match status" value="1"/>
</dbReference>
<dbReference type="RefSeq" id="WP_127181492.1">
    <property type="nucleotide sequence ID" value="NZ_CP029078.1"/>
</dbReference>
<gene>
    <name evidence="7" type="ORF">DDJ31_05125</name>
    <name evidence="6" type="ORF">ELQ87_34135</name>
</gene>
<dbReference type="GO" id="GO:0003700">
    <property type="term" value="F:DNA-binding transcription factor activity"/>
    <property type="evidence" value="ECO:0007669"/>
    <property type="project" value="TreeGrafter"/>
</dbReference>
<evidence type="ECO:0000313" key="9">
    <source>
        <dbReference type="Proteomes" id="UP000501753"/>
    </source>
</evidence>
<dbReference type="OrthoDB" id="41390at2"/>
<dbReference type="Gene3D" id="2.60.120.10">
    <property type="entry name" value="Jelly Rolls"/>
    <property type="match status" value="1"/>
</dbReference>
<evidence type="ECO:0000313" key="6">
    <source>
        <dbReference type="EMBL" id="AZS88722.1"/>
    </source>
</evidence>
<protein>
    <submittedName>
        <fullName evidence="6">Crp/Fnr family transcriptional regulator</fullName>
    </submittedName>
    <submittedName>
        <fullName evidence="7">Cyclic nucleotide-binding protein</fullName>
    </submittedName>
</protein>
<dbReference type="InterPro" id="IPR050397">
    <property type="entry name" value="Env_Response_Regulators"/>
</dbReference>
<dbReference type="InterPro" id="IPR012318">
    <property type="entry name" value="HTH_CRP"/>
</dbReference>
<evidence type="ECO:0000256" key="1">
    <source>
        <dbReference type="ARBA" id="ARBA00023015"/>
    </source>
</evidence>
<dbReference type="GO" id="GO:0003677">
    <property type="term" value="F:DNA binding"/>
    <property type="evidence" value="ECO:0007669"/>
    <property type="project" value="UniProtKB-KW"/>
</dbReference>
<dbReference type="EMBL" id="CP029078">
    <property type="protein sequence ID" value="QCN84438.1"/>
    <property type="molecule type" value="Genomic_DNA"/>
</dbReference>
<evidence type="ECO:0000259" key="5">
    <source>
        <dbReference type="PROSITE" id="PS51063"/>
    </source>
</evidence>
<dbReference type="PANTHER" id="PTHR24567">
    <property type="entry name" value="CRP FAMILY TRANSCRIPTIONAL REGULATORY PROTEIN"/>
    <property type="match status" value="1"/>
</dbReference>
<keyword evidence="9" id="KW-1185">Reference proteome</keyword>
<dbReference type="Proteomes" id="UP000271291">
    <property type="component" value="Chromosome"/>
</dbReference>
<name>A0A3S9ZM57_STRGD</name>
<dbReference type="InterPro" id="IPR036388">
    <property type="entry name" value="WH-like_DNA-bd_sf"/>
</dbReference>
<dbReference type="PROSITE" id="PS51063">
    <property type="entry name" value="HTH_CRP_2"/>
    <property type="match status" value="1"/>
</dbReference>
<dbReference type="AlphaFoldDB" id="A0A3S9ZM57"/>
<dbReference type="InterPro" id="IPR014710">
    <property type="entry name" value="RmlC-like_jellyroll"/>
</dbReference>
<dbReference type="InterPro" id="IPR018490">
    <property type="entry name" value="cNMP-bd_dom_sf"/>
</dbReference>
<feature type="domain" description="Cyclic nucleotide-binding" evidence="4">
    <location>
        <begin position="32"/>
        <end position="114"/>
    </location>
</feature>
<evidence type="ECO:0000256" key="3">
    <source>
        <dbReference type="ARBA" id="ARBA00023163"/>
    </source>
</evidence>
<dbReference type="PANTHER" id="PTHR24567:SF68">
    <property type="entry name" value="DNA-BINDING TRANSCRIPTIONAL DUAL REGULATOR CRP"/>
    <property type="match status" value="1"/>
</dbReference>
<proteinExistence type="predicted"/>
<evidence type="ECO:0000259" key="4">
    <source>
        <dbReference type="PROSITE" id="PS50042"/>
    </source>
</evidence>
<dbReference type="EMBL" id="CP034687">
    <property type="protein sequence ID" value="AZS88722.1"/>
    <property type="molecule type" value="Genomic_DNA"/>
</dbReference>
<dbReference type="GO" id="GO:0005829">
    <property type="term" value="C:cytosol"/>
    <property type="evidence" value="ECO:0007669"/>
    <property type="project" value="TreeGrafter"/>
</dbReference>
<reference evidence="7 9" key="1">
    <citation type="submission" date="2018-04" db="EMBL/GenBank/DDBJ databases">
        <title>Complete genome sequences of Streptomyces griseoviridis K61 and characterization of antagonistic properties of biological control agents.</title>
        <authorList>
            <person name="Mariita R.M."/>
            <person name="Sello J.K."/>
        </authorList>
    </citation>
    <scope>NUCLEOTIDE SEQUENCE [LARGE SCALE GENOMIC DNA]</scope>
    <source>
        <strain evidence="7 9">K61</strain>
    </source>
</reference>
<dbReference type="SUPFAM" id="SSF51206">
    <property type="entry name" value="cAMP-binding domain-like"/>
    <property type="match status" value="1"/>
</dbReference>
<keyword evidence="3" id="KW-0804">Transcription</keyword>
<evidence type="ECO:0000313" key="8">
    <source>
        <dbReference type="Proteomes" id="UP000271291"/>
    </source>
</evidence>
<dbReference type="InterPro" id="IPR000595">
    <property type="entry name" value="cNMP-bd_dom"/>
</dbReference>
<feature type="domain" description="HTH crp-type" evidence="5">
    <location>
        <begin position="140"/>
        <end position="206"/>
    </location>
</feature>
<evidence type="ECO:0000256" key="2">
    <source>
        <dbReference type="ARBA" id="ARBA00023125"/>
    </source>
</evidence>